<protein>
    <submittedName>
        <fullName evidence="1">Uncharacterized protein</fullName>
    </submittedName>
</protein>
<reference evidence="1 2" key="1">
    <citation type="submission" date="2012-11" db="EMBL/GenBank/DDBJ databases">
        <title>Genome assembly of Thiorhodococcus sp. AK35.</title>
        <authorList>
            <person name="Nupur N."/>
            <person name="Khatri I."/>
            <person name="Subramanian S."/>
            <person name="Pinnaka A."/>
        </authorList>
    </citation>
    <scope>NUCLEOTIDE SEQUENCE [LARGE SCALE GENOMIC DNA]</scope>
    <source>
        <strain evidence="1 2">AK35</strain>
    </source>
</reference>
<gene>
    <name evidence="1" type="ORF">D779_1411</name>
</gene>
<dbReference type="EMBL" id="AONC01000026">
    <property type="protein sequence ID" value="EXJ15447.1"/>
    <property type="molecule type" value="Genomic_DNA"/>
</dbReference>
<dbReference type="STRING" id="1249627.D779_1411"/>
<evidence type="ECO:0000313" key="2">
    <source>
        <dbReference type="Proteomes" id="UP000019460"/>
    </source>
</evidence>
<organism evidence="1 2">
    <name type="scientific">Imhoffiella purpurea</name>
    <dbReference type="NCBI Taxonomy" id="1249627"/>
    <lineage>
        <taxon>Bacteria</taxon>
        <taxon>Pseudomonadati</taxon>
        <taxon>Pseudomonadota</taxon>
        <taxon>Gammaproteobacteria</taxon>
        <taxon>Chromatiales</taxon>
        <taxon>Chromatiaceae</taxon>
        <taxon>Imhoffiella</taxon>
    </lineage>
</organism>
<accession>W9VHC6</accession>
<dbReference type="Proteomes" id="UP000019460">
    <property type="component" value="Unassembled WGS sequence"/>
</dbReference>
<comment type="caution">
    <text evidence="1">The sequence shown here is derived from an EMBL/GenBank/DDBJ whole genome shotgun (WGS) entry which is preliminary data.</text>
</comment>
<dbReference type="SUPFAM" id="SSF52540">
    <property type="entry name" value="P-loop containing nucleoside triphosphate hydrolases"/>
    <property type="match status" value="1"/>
</dbReference>
<dbReference type="Gene3D" id="3.40.50.300">
    <property type="entry name" value="P-loop containing nucleotide triphosphate hydrolases"/>
    <property type="match status" value="1"/>
</dbReference>
<name>W9VHC6_9GAMM</name>
<dbReference type="AlphaFoldDB" id="W9VHC6"/>
<dbReference type="InterPro" id="IPR027417">
    <property type="entry name" value="P-loop_NTPase"/>
</dbReference>
<sequence length="49" mass="5436">MELFHRIATDQGAAILVVTHDTRTLDLSDRVLELADGRPIASSQDEAMR</sequence>
<proteinExistence type="predicted"/>
<evidence type="ECO:0000313" key="1">
    <source>
        <dbReference type="EMBL" id="EXJ15447.1"/>
    </source>
</evidence>
<keyword evidence="2" id="KW-1185">Reference proteome</keyword>